<protein>
    <recommendedName>
        <fullName evidence="10">Peptidase S1 domain-containing protein</fullName>
    </recommendedName>
</protein>
<evidence type="ECO:0000313" key="12">
    <source>
        <dbReference type="Proteomes" id="UP000295192"/>
    </source>
</evidence>
<dbReference type="InterPro" id="IPR009003">
    <property type="entry name" value="Peptidase_S1_PA"/>
</dbReference>
<feature type="domain" description="Peptidase S1" evidence="10">
    <location>
        <begin position="48"/>
        <end position="270"/>
    </location>
</feature>
<dbReference type="InterPro" id="IPR043504">
    <property type="entry name" value="Peptidase_S1_PA_chymotrypsin"/>
</dbReference>
<dbReference type="FunFam" id="2.40.10.10:FF:000025">
    <property type="entry name" value="serine proteases 1/2"/>
    <property type="match status" value="1"/>
</dbReference>
<accession>A0A484BX68</accession>
<evidence type="ECO:0000256" key="4">
    <source>
        <dbReference type="ARBA" id="ARBA00022801"/>
    </source>
</evidence>
<dbReference type="GO" id="GO:0004252">
    <property type="term" value="F:serine-type endopeptidase activity"/>
    <property type="evidence" value="ECO:0007669"/>
    <property type="project" value="InterPro"/>
</dbReference>
<dbReference type="SMART" id="SM00020">
    <property type="entry name" value="Tryp_SPc"/>
    <property type="match status" value="1"/>
</dbReference>
<dbReference type="STRING" id="7232.A0A484BX68"/>
<name>A0A484BX68_DRONA</name>
<evidence type="ECO:0000256" key="8">
    <source>
        <dbReference type="RuleBase" id="RU363034"/>
    </source>
</evidence>
<dbReference type="EMBL" id="LSRL02000003">
    <property type="protein sequence ID" value="TDG52535.1"/>
    <property type="molecule type" value="Genomic_DNA"/>
</dbReference>
<keyword evidence="5 8" id="KW-0720">Serine protease</keyword>
<dbReference type="PANTHER" id="PTHR24276">
    <property type="entry name" value="POLYSERASE-RELATED"/>
    <property type="match status" value="1"/>
</dbReference>
<keyword evidence="2 8" id="KW-0645">Protease</keyword>
<keyword evidence="3 9" id="KW-0732">Signal</keyword>
<dbReference type="AlphaFoldDB" id="A0A484BX68"/>
<dbReference type="SUPFAM" id="SSF50494">
    <property type="entry name" value="Trypsin-like serine proteases"/>
    <property type="match status" value="1"/>
</dbReference>
<evidence type="ECO:0000256" key="1">
    <source>
        <dbReference type="ARBA" id="ARBA00007664"/>
    </source>
</evidence>
<feature type="chain" id="PRO_5019795465" description="Peptidase S1 domain-containing protein" evidence="9">
    <location>
        <begin position="21"/>
        <end position="273"/>
    </location>
</feature>
<dbReference type="InterPro" id="IPR018114">
    <property type="entry name" value="TRYPSIN_HIS"/>
</dbReference>
<evidence type="ECO:0000256" key="5">
    <source>
        <dbReference type="ARBA" id="ARBA00022825"/>
    </source>
</evidence>
<evidence type="ECO:0000256" key="6">
    <source>
        <dbReference type="ARBA" id="ARBA00023145"/>
    </source>
</evidence>
<dbReference type="GO" id="GO:0006508">
    <property type="term" value="P:proteolysis"/>
    <property type="evidence" value="ECO:0007669"/>
    <property type="project" value="UniProtKB-KW"/>
</dbReference>
<proteinExistence type="inferred from homology"/>
<keyword evidence="4 8" id="KW-0378">Hydrolase</keyword>
<gene>
    <name evidence="11" type="ORF">AWZ03_000768</name>
</gene>
<dbReference type="KEGG" id="dnv:108650504"/>
<dbReference type="OMA" id="ENFECAN"/>
<evidence type="ECO:0000256" key="9">
    <source>
        <dbReference type="SAM" id="SignalP"/>
    </source>
</evidence>
<keyword evidence="12" id="KW-1185">Reference proteome</keyword>
<dbReference type="InterPro" id="IPR001254">
    <property type="entry name" value="Trypsin_dom"/>
</dbReference>
<comment type="caution">
    <text evidence="11">The sequence shown here is derived from an EMBL/GenBank/DDBJ whole genome shotgun (WGS) entry which is preliminary data.</text>
</comment>
<keyword evidence="7" id="KW-1015">Disulfide bond</keyword>
<dbReference type="InterPro" id="IPR033116">
    <property type="entry name" value="TRYPSIN_SER"/>
</dbReference>
<dbReference type="PRINTS" id="PR00722">
    <property type="entry name" value="CHYMOTRYPSIN"/>
</dbReference>
<evidence type="ECO:0000256" key="3">
    <source>
        <dbReference type="ARBA" id="ARBA00022729"/>
    </source>
</evidence>
<dbReference type="PROSITE" id="PS00134">
    <property type="entry name" value="TRYPSIN_HIS"/>
    <property type="match status" value="1"/>
</dbReference>
<dbReference type="PANTHER" id="PTHR24276:SF96">
    <property type="entry name" value="PEPTIDASE S1 DOMAIN-CONTAINING PROTEIN"/>
    <property type="match status" value="1"/>
</dbReference>
<dbReference type="InterPro" id="IPR001314">
    <property type="entry name" value="Peptidase_S1A"/>
</dbReference>
<dbReference type="Gene3D" id="2.40.10.10">
    <property type="entry name" value="Trypsin-like serine proteases"/>
    <property type="match status" value="2"/>
</dbReference>
<organism evidence="11 12">
    <name type="scientific">Drosophila navojoa</name>
    <name type="common">Fruit fly</name>
    <dbReference type="NCBI Taxonomy" id="7232"/>
    <lineage>
        <taxon>Eukaryota</taxon>
        <taxon>Metazoa</taxon>
        <taxon>Ecdysozoa</taxon>
        <taxon>Arthropoda</taxon>
        <taxon>Hexapoda</taxon>
        <taxon>Insecta</taxon>
        <taxon>Pterygota</taxon>
        <taxon>Neoptera</taxon>
        <taxon>Endopterygota</taxon>
        <taxon>Diptera</taxon>
        <taxon>Brachycera</taxon>
        <taxon>Muscomorpha</taxon>
        <taxon>Ephydroidea</taxon>
        <taxon>Drosophilidae</taxon>
        <taxon>Drosophila</taxon>
    </lineage>
</organism>
<dbReference type="Pfam" id="PF00089">
    <property type="entry name" value="Trypsin"/>
    <property type="match status" value="1"/>
</dbReference>
<dbReference type="OrthoDB" id="5565075at2759"/>
<evidence type="ECO:0000259" key="10">
    <source>
        <dbReference type="PROSITE" id="PS50240"/>
    </source>
</evidence>
<feature type="signal peptide" evidence="9">
    <location>
        <begin position="1"/>
        <end position="20"/>
    </location>
</feature>
<evidence type="ECO:0000256" key="7">
    <source>
        <dbReference type="ARBA" id="ARBA00023157"/>
    </source>
</evidence>
<dbReference type="CDD" id="cd00190">
    <property type="entry name" value="Tryp_SPc"/>
    <property type="match status" value="1"/>
</dbReference>
<dbReference type="PROSITE" id="PS00135">
    <property type="entry name" value="TRYPSIN_SER"/>
    <property type="match status" value="1"/>
</dbReference>
<dbReference type="Proteomes" id="UP000295192">
    <property type="component" value="Unassembled WGS sequence"/>
</dbReference>
<evidence type="ECO:0000256" key="2">
    <source>
        <dbReference type="ARBA" id="ARBA00022670"/>
    </source>
</evidence>
<comment type="similarity">
    <text evidence="1">Belongs to the peptidase S1 family.</text>
</comment>
<sequence length="273" mass="29368">MKLLLIFLLFTLALASSSSAVEGVYADLRLDVEPVPEPLLELEPQNIITNGYVAPEGKVPYIVGLHFSKRNSGAWCGGSIIGNTWVLTAAHCSRGFSRVTIYYGSNRRAEGTVIHTVNADNIINHPTQDIALIRTPHVNFTDRISLVKLPSTSSSGERYVNKRTTACGWGITTSTRTPDQLQCIDATVISNQQCARVYAPGSINSQILCISTPGGRSICSGDSGGPLVTQDNTILIGVSQFASARGCTAGHPAGFTRVTSFLAWIRQHTDISY</sequence>
<evidence type="ECO:0000313" key="11">
    <source>
        <dbReference type="EMBL" id="TDG52535.1"/>
    </source>
</evidence>
<keyword evidence="6" id="KW-0865">Zymogen</keyword>
<reference evidence="11 12" key="1">
    <citation type="journal article" date="2019" name="J. Hered.">
        <title>An Improved Genome Assembly for Drosophila navojoa, the Basal Species in the mojavensis Cluster.</title>
        <authorList>
            <person name="Vanderlinde T."/>
            <person name="Dupim E.G."/>
            <person name="Nazario-Yepiz N.O."/>
            <person name="Carvalho A.B."/>
        </authorList>
    </citation>
    <scope>NUCLEOTIDE SEQUENCE [LARGE SCALE GENOMIC DNA]</scope>
    <source>
        <strain evidence="11">Navoj_Jal97</strain>
        <tissue evidence="11">Whole organism</tissue>
    </source>
</reference>
<dbReference type="PROSITE" id="PS50240">
    <property type="entry name" value="TRYPSIN_DOM"/>
    <property type="match status" value="1"/>
</dbReference>
<dbReference type="InterPro" id="IPR050430">
    <property type="entry name" value="Peptidase_S1"/>
</dbReference>